<keyword evidence="3" id="KW-1185">Reference proteome</keyword>
<sequence length="204" mass="23276">MKIFYYILLFLFAFSAKEAFSSEVIRINYCDIVWLSVASPIDSNTIRRNSNNLQRVNMPAWGKETDLSPAKQKTKLTACDRVIPINRTDNRKKSEAFIDLKSSIPELILKKINENSLTSSDLVDDGVPVEALNVEFKKNKKGIYYAIDKKISDSVSNKEFSFYSLSGNPPCIRYSVNYNPKNNTDIDFIKSVNLLFSTMETNWG</sequence>
<evidence type="ECO:0000313" key="2">
    <source>
        <dbReference type="EMBL" id="AZN36911.1"/>
    </source>
</evidence>
<organism evidence="2 3">
    <name type="scientific">Iodobacter ciconiae</name>
    <dbReference type="NCBI Taxonomy" id="2496266"/>
    <lineage>
        <taxon>Bacteria</taxon>
        <taxon>Pseudomonadati</taxon>
        <taxon>Pseudomonadota</taxon>
        <taxon>Betaproteobacteria</taxon>
        <taxon>Neisseriales</taxon>
        <taxon>Chitinibacteraceae</taxon>
        <taxon>Iodobacter</taxon>
    </lineage>
</organism>
<evidence type="ECO:0000313" key="3">
    <source>
        <dbReference type="Proteomes" id="UP000282438"/>
    </source>
</evidence>
<proteinExistence type="predicted"/>
<feature type="signal peptide" evidence="1">
    <location>
        <begin position="1"/>
        <end position="21"/>
    </location>
</feature>
<dbReference type="Proteomes" id="UP000282438">
    <property type="component" value="Chromosome"/>
</dbReference>
<dbReference type="KEGG" id="iod:EJO50_10705"/>
<name>A0A3S8ZU03_9NEIS</name>
<accession>A0A3S8ZU03</accession>
<gene>
    <name evidence="2" type="ORF">EJO50_10705</name>
</gene>
<dbReference type="EMBL" id="CP034433">
    <property type="protein sequence ID" value="AZN36911.1"/>
    <property type="molecule type" value="Genomic_DNA"/>
</dbReference>
<feature type="chain" id="PRO_5019176971" evidence="1">
    <location>
        <begin position="22"/>
        <end position="204"/>
    </location>
</feature>
<keyword evidence="1" id="KW-0732">Signal</keyword>
<dbReference type="AlphaFoldDB" id="A0A3S8ZU03"/>
<dbReference type="RefSeq" id="WP_125974046.1">
    <property type="nucleotide sequence ID" value="NZ_CP034433.1"/>
</dbReference>
<evidence type="ECO:0000256" key="1">
    <source>
        <dbReference type="SAM" id="SignalP"/>
    </source>
</evidence>
<reference evidence="2 3" key="1">
    <citation type="submission" date="2018-12" db="EMBL/GenBank/DDBJ databases">
        <title>Complete genome sequence of Iodobacter sp. H11R3.</title>
        <authorList>
            <person name="Bae J.-W."/>
        </authorList>
    </citation>
    <scope>NUCLEOTIDE SEQUENCE [LARGE SCALE GENOMIC DNA]</scope>
    <source>
        <strain evidence="2 3">H11R3</strain>
    </source>
</reference>
<protein>
    <submittedName>
        <fullName evidence="2">Uncharacterized protein</fullName>
    </submittedName>
</protein>